<protein>
    <submittedName>
        <fullName evidence="1 2">Uncharacterized protein</fullName>
    </submittedName>
</protein>
<dbReference type="Proteomes" id="UP000006727">
    <property type="component" value="Chromosome 9"/>
</dbReference>
<dbReference type="EnsemblPlants" id="Pp3c9_21601V3.1">
    <property type="protein sequence ID" value="PAC:32912495.CDS.1"/>
    <property type="gene ID" value="Pp3c9_21601"/>
</dbReference>
<dbReference type="Gramene" id="Pp3c9_21601V3.1">
    <property type="protein sequence ID" value="PAC:32912495.CDS.1"/>
    <property type="gene ID" value="Pp3c9_21601"/>
</dbReference>
<sequence length="88" mass="9903">MECKPDCSTAHHKSFSHGNSNTFPISAFYIKPVHTYTNPQCTCTAYYRSMAHNPFHNAKITFDTVNCVDRHCLRRPSPNACTQLPGGQ</sequence>
<dbReference type="AlphaFoldDB" id="A0A2K1K455"/>
<dbReference type="InParanoid" id="A0A2K1K455"/>
<reference evidence="1 3" key="2">
    <citation type="journal article" date="2018" name="Plant J.">
        <title>The Physcomitrella patens chromosome-scale assembly reveals moss genome structure and evolution.</title>
        <authorList>
            <person name="Lang D."/>
            <person name="Ullrich K.K."/>
            <person name="Murat F."/>
            <person name="Fuchs J."/>
            <person name="Jenkins J."/>
            <person name="Haas F.B."/>
            <person name="Piednoel M."/>
            <person name="Gundlach H."/>
            <person name="Van Bel M."/>
            <person name="Meyberg R."/>
            <person name="Vives C."/>
            <person name="Morata J."/>
            <person name="Symeonidi A."/>
            <person name="Hiss M."/>
            <person name="Muchero W."/>
            <person name="Kamisugi Y."/>
            <person name="Saleh O."/>
            <person name="Blanc G."/>
            <person name="Decker E.L."/>
            <person name="van Gessel N."/>
            <person name="Grimwood J."/>
            <person name="Hayes R.D."/>
            <person name="Graham S.W."/>
            <person name="Gunter L.E."/>
            <person name="McDaniel S.F."/>
            <person name="Hoernstein S.N.W."/>
            <person name="Larsson A."/>
            <person name="Li F.W."/>
            <person name="Perroud P.F."/>
            <person name="Phillips J."/>
            <person name="Ranjan P."/>
            <person name="Rokshar D.S."/>
            <person name="Rothfels C.J."/>
            <person name="Schneider L."/>
            <person name="Shu S."/>
            <person name="Stevenson D.W."/>
            <person name="Thummler F."/>
            <person name="Tillich M."/>
            <person name="Villarreal Aguilar J.C."/>
            <person name="Widiez T."/>
            <person name="Wong G.K."/>
            <person name="Wymore A."/>
            <person name="Zhang Y."/>
            <person name="Zimmer A.D."/>
            <person name="Quatrano R.S."/>
            <person name="Mayer K.F.X."/>
            <person name="Goodstein D."/>
            <person name="Casacuberta J.M."/>
            <person name="Vandepoele K."/>
            <person name="Reski R."/>
            <person name="Cuming A.C."/>
            <person name="Tuskan G.A."/>
            <person name="Maumus F."/>
            <person name="Salse J."/>
            <person name="Schmutz J."/>
            <person name="Rensing S.A."/>
        </authorList>
    </citation>
    <scope>NUCLEOTIDE SEQUENCE [LARGE SCALE GENOMIC DNA]</scope>
    <source>
        <strain evidence="2 3">cv. Gransden 2004</strain>
    </source>
</reference>
<reference evidence="1 3" key="1">
    <citation type="journal article" date="2008" name="Science">
        <title>The Physcomitrella genome reveals evolutionary insights into the conquest of land by plants.</title>
        <authorList>
            <person name="Rensing S."/>
            <person name="Lang D."/>
            <person name="Zimmer A."/>
            <person name="Terry A."/>
            <person name="Salamov A."/>
            <person name="Shapiro H."/>
            <person name="Nishiyama T."/>
            <person name="Perroud P.-F."/>
            <person name="Lindquist E."/>
            <person name="Kamisugi Y."/>
            <person name="Tanahashi T."/>
            <person name="Sakakibara K."/>
            <person name="Fujita T."/>
            <person name="Oishi K."/>
            <person name="Shin-I T."/>
            <person name="Kuroki Y."/>
            <person name="Toyoda A."/>
            <person name="Suzuki Y."/>
            <person name="Hashimoto A."/>
            <person name="Yamaguchi K."/>
            <person name="Sugano A."/>
            <person name="Kohara Y."/>
            <person name="Fujiyama A."/>
            <person name="Anterola A."/>
            <person name="Aoki S."/>
            <person name="Ashton N."/>
            <person name="Barbazuk W.B."/>
            <person name="Barker E."/>
            <person name="Bennetzen J."/>
            <person name="Bezanilla M."/>
            <person name="Blankenship R."/>
            <person name="Cho S.H."/>
            <person name="Dutcher S."/>
            <person name="Estelle M."/>
            <person name="Fawcett J.A."/>
            <person name="Gundlach H."/>
            <person name="Hanada K."/>
            <person name="Heyl A."/>
            <person name="Hicks K.A."/>
            <person name="Hugh J."/>
            <person name="Lohr M."/>
            <person name="Mayer K."/>
            <person name="Melkozernov A."/>
            <person name="Murata T."/>
            <person name="Nelson D."/>
            <person name="Pils B."/>
            <person name="Prigge M."/>
            <person name="Reiss B."/>
            <person name="Renner T."/>
            <person name="Rombauts S."/>
            <person name="Rushton P."/>
            <person name="Sanderfoot A."/>
            <person name="Schween G."/>
            <person name="Shiu S.-H."/>
            <person name="Stueber K."/>
            <person name="Theodoulou F.L."/>
            <person name="Tu H."/>
            <person name="Van de Peer Y."/>
            <person name="Verrier P.J."/>
            <person name="Waters E."/>
            <person name="Wood A."/>
            <person name="Yang L."/>
            <person name="Cove D."/>
            <person name="Cuming A."/>
            <person name="Hasebe M."/>
            <person name="Lucas S."/>
            <person name="Mishler D.B."/>
            <person name="Reski R."/>
            <person name="Grigoriev I."/>
            <person name="Quatrano R.S."/>
            <person name="Boore J.L."/>
        </authorList>
    </citation>
    <scope>NUCLEOTIDE SEQUENCE [LARGE SCALE GENOMIC DNA]</scope>
    <source>
        <strain evidence="2 3">cv. Gransden 2004</strain>
    </source>
</reference>
<organism evidence="1">
    <name type="scientific">Physcomitrium patens</name>
    <name type="common">Spreading-leaved earth moss</name>
    <name type="synonym">Physcomitrella patens</name>
    <dbReference type="NCBI Taxonomy" id="3218"/>
    <lineage>
        <taxon>Eukaryota</taxon>
        <taxon>Viridiplantae</taxon>
        <taxon>Streptophyta</taxon>
        <taxon>Embryophyta</taxon>
        <taxon>Bryophyta</taxon>
        <taxon>Bryophytina</taxon>
        <taxon>Bryopsida</taxon>
        <taxon>Funariidae</taxon>
        <taxon>Funariales</taxon>
        <taxon>Funariaceae</taxon>
        <taxon>Physcomitrium</taxon>
    </lineage>
</organism>
<proteinExistence type="predicted"/>
<reference evidence="2" key="3">
    <citation type="submission" date="2020-12" db="UniProtKB">
        <authorList>
            <consortium name="EnsemblPlants"/>
        </authorList>
    </citation>
    <scope>IDENTIFICATION</scope>
</reference>
<dbReference type="EMBL" id="ABEU02000009">
    <property type="protein sequence ID" value="PNR48552.1"/>
    <property type="molecule type" value="Genomic_DNA"/>
</dbReference>
<accession>A0A2K1K455</accession>
<evidence type="ECO:0000313" key="2">
    <source>
        <dbReference type="EnsemblPlants" id="PAC:32912495.CDS.1"/>
    </source>
</evidence>
<gene>
    <name evidence="1" type="ORF">PHYPA_013029</name>
</gene>
<name>A0A2K1K455_PHYPA</name>
<evidence type="ECO:0000313" key="1">
    <source>
        <dbReference type="EMBL" id="PNR48552.1"/>
    </source>
</evidence>
<keyword evidence="3" id="KW-1185">Reference proteome</keyword>
<evidence type="ECO:0000313" key="3">
    <source>
        <dbReference type="Proteomes" id="UP000006727"/>
    </source>
</evidence>